<dbReference type="GO" id="GO:1904680">
    <property type="term" value="F:peptide transmembrane transporter activity"/>
    <property type="evidence" value="ECO:0007669"/>
    <property type="project" value="TreeGrafter"/>
</dbReference>
<gene>
    <name evidence="3" type="ORF">F0M18_16945</name>
</gene>
<protein>
    <submittedName>
        <fullName evidence="3">ABC transporter substrate-binding protein</fullName>
    </submittedName>
</protein>
<accession>A0A5B0WPB0</accession>
<dbReference type="Proteomes" id="UP000323708">
    <property type="component" value="Unassembled WGS sequence"/>
</dbReference>
<dbReference type="Gene3D" id="3.10.105.10">
    <property type="entry name" value="Dipeptide-binding Protein, Domain 3"/>
    <property type="match status" value="1"/>
</dbReference>
<dbReference type="GO" id="GO:0015833">
    <property type="term" value="P:peptide transport"/>
    <property type="evidence" value="ECO:0007669"/>
    <property type="project" value="TreeGrafter"/>
</dbReference>
<sequence length="658" mass="76192">MNKASFERNWLRLLAIFAATLVLAACGGGTDGDAQGEAAEVYDNTEEVKAYYAANPEFFYFKTLADLPANLNWENGADLPEMGSPEAKKGGTEYRALQDFPRTLRTLGPDANGSFRPFLLDNVEMRIGWRHQDEFDFIPGLATEWAMGEDGRTVYVRLDPAARWSDGEPVTTDDFLFMFWFYRSPYVTAPWYNNFYSTMFTNITRYDDLTFSITSTAAKPDADSRVLELTPKPQHFYREVGEDFVDRYQWRVAPTTGAYTVRESDIKKGRSIALTRVKDWWARDKKHFRYRYNADRIQFSVIRDTEKMFEAFRRGDLDQNSLNLSEYWYDKLPDDAPEVQAGYIHKSVFHNQRPRPNMGLWINTSRPLLDDLNVRLGIHHATNFQLVIDSLFRGDYSRLQTAHEGFGEFSASGVKAREYDIDKALAYFAAAGFTERGSDGILVNAEGQRLAFTLSSGYQSMRDVLTILKEEAAKAGLEFRVEVLDSTAGWKKVQEKQHDIQLAGFSVFLEMYPRFWEHYHSDNAYDKAFLEDGSVNPARKLKTQTNNLETFAMPEVDALIERYRASPDKAEMIEIANELTRILHEHASYVPGFYQGFYRIGHWRWIQYPEFFNHKHSRSAGQLFVHWVDEDIKQETRDAMQSGKTFEPQIRVYDQWRD</sequence>
<evidence type="ECO:0000313" key="3">
    <source>
        <dbReference type="EMBL" id="KAA1188890.1"/>
    </source>
</evidence>
<dbReference type="Gene3D" id="3.40.190.10">
    <property type="entry name" value="Periplasmic binding protein-like II"/>
    <property type="match status" value="1"/>
</dbReference>
<reference evidence="3 4" key="1">
    <citation type="submission" date="2019-09" db="EMBL/GenBank/DDBJ databases">
        <authorList>
            <person name="Chen X.-Y."/>
        </authorList>
    </citation>
    <scope>NUCLEOTIDE SEQUENCE [LARGE SCALE GENOMIC DNA]</scope>
    <source>
        <strain evidence="3 4">NY5</strain>
    </source>
</reference>
<dbReference type="Pfam" id="PF00496">
    <property type="entry name" value="SBP_bac_5"/>
    <property type="match status" value="1"/>
</dbReference>
<dbReference type="CDD" id="cd08497">
    <property type="entry name" value="MbnE-like"/>
    <property type="match status" value="1"/>
</dbReference>
<evidence type="ECO:0000259" key="2">
    <source>
        <dbReference type="Pfam" id="PF00496"/>
    </source>
</evidence>
<dbReference type="RefSeq" id="WP_149612653.1">
    <property type="nucleotide sequence ID" value="NZ_VTUX01000009.1"/>
</dbReference>
<dbReference type="PROSITE" id="PS51257">
    <property type="entry name" value="PROKAR_LIPOPROTEIN"/>
    <property type="match status" value="1"/>
</dbReference>
<evidence type="ECO:0000313" key="4">
    <source>
        <dbReference type="Proteomes" id="UP000323708"/>
    </source>
</evidence>
<keyword evidence="4" id="KW-1185">Reference proteome</keyword>
<comment type="caution">
    <text evidence="3">The sequence shown here is derived from an EMBL/GenBank/DDBJ whole genome shotgun (WGS) entry which is preliminary data.</text>
</comment>
<feature type="signal peptide" evidence="1">
    <location>
        <begin position="1"/>
        <end position="24"/>
    </location>
</feature>
<dbReference type="AlphaFoldDB" id="A0A5B0WPB0"/>
<name>A0A5B0WPB0_9GAMM</name>
<organism evidence="3 4">
    <name type="scientific">Pseudohalioglobus sediminis</name>
    <dbReference type="NCBI Taxonomy" id="2606449"/>
    <lineage>
        <taxon>Bacteria</taxon>
        <taxon>Pseudomonadati</taxon>
        <taxon>Pseudomonadota</taxon>
        <taxon>Gammaproteobacteria</taxon>
        <taxon>Cellvibrionales</taxon>
        <taxon>Halieaceae</taxon>
        <taxon>Pseudohalioglobus</taxon>
    </lineage>
</organism>
<proteinExistence type="predicted"/>
<evidence type="ECO:0000256" key="1">
    <source>
        <dbReference type="SAM" id="SignalP"/>
    </source>
</evidence>
<dbReference type="SUPFAM" id="SSF53850">
    <property type="entry name" value="Periplasmic binding protein-like II"/>
    <property type="match status" value="1"/>
</dbReference>
<dbReference type="PANTHER" id="PTHR30290">
    <property type="entry name" value="PERIPLASMIC BINDING COMPONENT OF ABC TRANSPORTER"/>
    <property type="match status" value="1"/>
</dbReference>
<feature type="domain" description="Solute-binding protein family 5" evidence="2">
    <location>
        <begin position="137"/>
        <end position="523"/>
    </location>
</feature>
<keyword evidence="1" id="KW-0732">Signal</keyword>
<dbReference type="InterPro" id="IPR039424">
    <property type="entry name" value="SBP_5"/>
</dbReference>
<dbReference type="EMBL" id="VTUX01000009">
    <property type="protein sequence ID" value="KAA1188890.1"/>
    <property type="molecule type" value="Genomic_DNA"/>
</dbReference>
<feature type="chain" id="PRO_5022850534" evidence="1">
    <location>
        <begin position="25"/>
        <end position="658"/>
    </location>
</feature>
<dbReference type="InterPro" id="IPR000914">
    <property type="entry name" value="SBP_5_dom"/>
</dbReference>